<name>A0A1G4SR59_9BACL</name>
<evidence type="ECO:0000313" key="3">
    <source>
        <dbReference type="Proteomes" id="UP000198601"/>
    </source>
</evidence>
<keyword evidence="1" id="KW-0812">Transmembrane</keyword>
<evidence type="ECO:0000313" key="2">
    <source>
        <dbReference type="EMBL" id="SCW71650.1"/>
    </source>
</evidence>
<dbReference type="Proteomes" id="UP000198601">
    <property type="component" value="Unassembled WGS sequence"/>
</dbReference>
<dbReference type="AlphaFoldDB" id="A0A1G4SR59"/>
<dbReference type="OrthoDB" id="2659721at2"/>
<organism evidence="2 3">
    <name type="scientific">Paenibacillus tianmuensis</name>
    <dbReference type="NCBI Taxonomy" id="624147"/>
    <lineage>
        <taxon>Bacteria</taxon>
        <taxon>Bacillati</taxon>
        <taxon>Bacillota</taxon>
        <taxon>Bacilli</taxon>
        <taxon>Bacillales</taxon>
        <taxon>Paenibacillaceae</taxon>
        <taxon>Paenibacillus</taxon>
    </lineage>
</organism>
<proteinExistence type="predicted"/>
<dbReference type="EMBL" id="FMTT01000033">
    <property type="protein sequence ID" value="SCW71650.1"/>
    <property type="molecule type" value="Genomic_DNA"/>
</dbReference>
<reference evidence="3" key="1">
    <citation type="submission" date="2016-10" db="EMBL/GenBank/DDBJ databases">
        <authorList>
            <person name="Varghese N."/>
            <person name="Submissions S."/>
        </authorList>
    </citation>
    <scope>NUCLEOTIDE SEQUENCE [LARGE SCALE GENOMIC DNA]</scope>
    <source>
        <strain evidence="3">CGMCC 1.8946</strain>
    </source>
</reference>
<keyword evidence="1" id="KW-1133">Transmembrane helix</keyword>
<evidence type="ECO:0000256" key="1">
    <source>
        <dbReference type="SAM" id="Phobius"/>
    </source>
</evidence>
<keyword evidence="3" id="KW-1185">Reference proteome</keyword>
<sequence length="60" mass="6893">MKIVILVALLLLYPLFLRWVHITDLRAIPLVVPYMLGALSVMILFTELGKGAARLFRRKK</sequence>
<feature type="transmembrane region" description="Helical" evidence="1">
    <location>
        <begin position="28"/>
        <end position="49"/>
    </location>
</feature>
<keyword evidence="1" id="KW-0472">Membrane</keyword>
<protein>
    <submittedName>
        <fullName evidence="2">Uncharacterized protein</fullName>
    </submittedName>
</protein>
<accession>A0A1G4SR59</accession>
<gene>
    <name evidence="2" type="ORF">SAMN04487970_103340</name>
</gene>